<reference evidence="3" key="1">
    <citation type="submission" date="2017-09" db="EMBL/GenBank/DDBJ databases">
        <title>Overexpression of SARP Promote the Production of Pentaketide-type Ansamycins in Micromonospora sp. HK160111.</title>
        <authorList>
            <person name="Li W."/>
            <person name="Wang H."/>
        </authorList>
    </citation>
    <scope>NUCLEOTIDE SEQUENCE</scope>
    <source>
        <strain evidence="3">HK160111</strain>
    </source>
</reference>
<dbReference type="InterPro" id="IPR029058">
    <property type="entry name" value="AB_hydrolase_fold"/>
</dbReference>
<dbReference type="PANTHER" id="PTHR11487">
    <property type="entry name" value="THIOESTERASE"/>
    <property type="match status" value="1"/>
</dbReference>
<comment type="similarity">
    <text evidence="1">Belongs to the thioesterase family.</text>
</comment>
<evidence type="ECO:0000259" key="2">
    <source>
        <dbReference type="Pfam" id="PF00975"/>
    </source>
</evidence>
<dbReference type="InterPro" id="IPR001031">
    <property type="entry name" value="Thioesterase"/>
</dbReference>
<feature type="domain" description="Thioesterase" evidence="2">
    <location>
        <begin position="1"/>
        <end position="173"/>
    </location>
</feature>
<evidence type="ECO:0000256" key="1">
    <source>
        <dbReference type="ARBA" id="ARBA00007169"/>
    </source>
</evidence>
<dbReference type="Pfam" id="PF00975">
    <property type="entry name" value="Thioesterase"/>
    <property type="match status" value="1"/>
</dbReference>
<organism evidence="3">
    <name type="scientific">Micromonospora sp. HK160111</name>
    <dbReference type="NCBI Taxonomy" id="1245497"/>
    <lineage>
        <taxon>Bacteria</taxon>
        <taxon>Bacillati</taxon>
        <taxon>Actinomycetota</taxon>
        <taxon>Actinomycetes</taxon>
        <taxon>Micromonosporales</taxon>
        <taxon>Micromonosporaceae</taxon>
        <taxon>Micromonospora</taxon>
    </lineage>
</organism>
<proteinExistence type="inferred from homology"/>
<protein>
    <submittedName>
        <fullName evidence="3">Type II thioesterase</fullName>
    </submittedName>
</protein>
<gene>
    <name evidence="3" type="primary">mas18</name>
</gene>
<sequence>MTTLADRIVAVLAGRPGPPLALFGHSLGAVVAYEVALRLEAAGSGPAHLFASGRRAPSRYRDEQVHRRDDAGVLAELAVLNGTDFSIMDDPDVIAMIMPALRADYRAIETYRHDPGRRLRCPVTALVGDDDPRTSRDEAADWARHTDGPFTLEVLPGGHFYLVDRIADVVDVVSSTLTGGVGERPGPS</sequence>
<dbReference type="GO" id="GO:0008610">
    <property type="term" value="P:lipid biosynthetic process"/>
    <property type="evidence" value="ECO:0007669"/>
    <property type="project" value="TreeGrafter"/>
</dbReference>
<dbReference type="EMBL" id="MG018799">
    <property type="protein sequence ID" value="ATY46606.1"/>
    <property type="molecule type" value="Genomic_DNA"/>
</dbReference>
<name>A0A2H4RBZ1_9ACTN</name>
<dbReference type="SUPFAM" id="SSF53474">
    <property type="entry name" value="alpha/beta-Hydrolases"/>
    <property type="match status" value="1"/>
</dbReference>
<dbReference type="Gene3D" id="3.40.50.1820">
    <property type="entry name" value="alpha/beta hydrolase"/>
    <property type="match status" value="1"/>
</dbReference>
<dbReference type="AlphaFoldDB" id="A0A2H4RBZ1"/>
<evidence type="ECO:0000313" key="3">
    <source>
        <dbReference type="EMBL" id="ATY46606.1"/>
    </source>
</evidence>
<dbReference type="PANTHER" id="PTHR11487:SF0">
    <property type="entry name" value="S-ACYL FATTY ACID SYNTHASE THIOESTERASE, MEDIUM CHAIN"/>
    <property type="match status" value="1"/>
</dbReference>
<accession>A0A2H4RBZ1</accession>
<dbReference type="InterPro" id="IPR012223">
    <property type="entry name" value="TEII"/>
</dbReference>